<keyword evidence="1" id="KW-0479">Metal-binding</keyword>
<dbReference type="GO" id="GO:0016853">
    <property type="term" value="F:isomerase activity"/>
    <property type="evidence" value="ECO:0007669"/>
    <property type="project" value="UniProtKB-KW"/>
</dbReference>
<dbReference type="SUPFAM" id="SSF56529">
    <property type="entry name" value="FAH"/>
    <property type="match status" value="1"/>
</dbReference>
<comment type="caution">
    <text evidence="3">The sequence shown here is derived from an EMBL/GenBank/DDBJ whole genome shotgun (WGS) entry which is preliminary data.</text>
</comment>
<dbReference type="NCBIfam" id="NF007967">
    <property type="entry name" value="PRK10691.1"/>
    <property type="match status" value="1"/>
</dbReference>
<dbReference type="EMBL" id="PQGG01000007">
    <property type="protein sequence ID" value="POP54351.1"/>
    <property type="molecule type" value="Genomic_DNA"/>
</dbReference>
<reference evidence="3" key="1">
    <citation type="submission" date="2018-01" db="EMBL/GenBank/DDBJ databases">
        <authorList>
            <person name="Yu X.-D."/>
        </authorList>
    </citation>
    <scope>NUCLEOTIDE SEQUENCE</scope>
    <source>
        <strain evidence="3">ZX-21</strain>
    </source>
</reference>
<name>A0A2S4HL00_9GAMM</name>
<protein>
    <submittedName>
        <fullName evidence="3">Isomerase/hydrolase</fullName>
    </submittedName>
</protein>
<dbReference type="InterPro" id="IPR036663">
    <property type="entry name" value="Fumarylacetoacetase_C_sf"/>
</dbReference>
<dbReference type="GO" id="GO:0046872">
    <property type="term" value="F:metal ion binding"/>
    <property type="evidence" value="ECO:0007669"/>
    <property type="project" value="UniProtKB-KW"/>
</dbReference>
<keyword evidence="3" id="KW-0413">Isomerase</keyword>
<dbReference type="AlphaFoldDB" id="A0A2S4HL00"/>
<organism evidence="3 4">
    <name type="scientific">Zhongshania marina</name>
    <dbReference type="NCBI Taxonomy" id="2304603"/>
    <lineage>
        <taxon>Bacteria</taxon>
        <taxon>Pseudomonadati</taxon>
        <taxon>Pseudomonadota</taxon>
        <taxon>Gammaproteobacteria</taxon>
        <taxon>Cellvibrionales</taxon>
        <taxon>Spongiibacteraceae</taxon>
        <taxon>Zhongshania</taxon>
    </lineage>
</organism>
<evidence type="ECO:0000313" key="3">
    <source>
        <dbReference type="EMBL" id="POP54351.1"/>
    </source>
</evidence>
<evidence type="ECO:0000313" key="4">
    <source>
        <dbReference type="Proteomes" id="UP000237222"/>
    </source>
</evidence>
<feature type="domain" description="Fumarylacetoacetase-like C-terminal" evidence="2">
    <location>
        <begin position="20"/>
        <end position="217"/>
    </location>
</feature>
<sequence>MPSYKHHIVNQGEFTHAPGKVVCVGRNYAEHAKELGNAVPSSPLLFIKPATAMVTMGQPLQLPEGFGACHHELEMALLIGQSLKKAAPDECRTAIAGIGLALDLTLRELQDELKKKGHPWERAKAFDGACPLSEFAAFDQTLDFSSLTLRLRRNGELQQQGNCSDMLFSVENLLSEISHSFTLMPGDVVLTGTPAGVGPLHSGDKLLAELGDLLRVETVVL</sequence>
<dbReference type="PANTHER" id="PTHR11820">
    <property type="entry name" value="ACYLPYRUVASE"/>
    <property type="match status" value="1"/>
</dbReference>
<proteinExistence type="predicted"/>
<accession>A0A2S4HL00</accession>
<gene>
    <name evidence="3" type="ORF">C0068_03575</name>
</gene>
<dbReference type="PANTHER" id="PTHR11820:SF7">
    <property type="entry name" value="ACYLPYRUVASE FAHD1, MITOCHONDRIAL"/>
    <property type="match status" value="1"/>
</dbReference>
<dbReference type="GO" id="GO:0018773">
    <property type="term" value="F:acetylpyruvate hydrolase activity"/>
    <property type="evidence" value="ECO:0007669"/>
    <property type="project" value="TreeGrafter"/>
</dbReference>
<dbReference type="Gene3D" id="3.90.850.10">
    <property type="entry name" value="Fumarylacetoacetase-like, C-terminal domain"/>
    <property type="match status" value="1"/>
</dbReference>
<dbReference type="OrthoDB" id="9805307at2"/>
<dbReference type="Pfam" id="PF01557">
    <property type="entry name" value="FAA_hydrolase"/>
    <property type="match status" value="1"/>
</dbReference>
<dbReference type="Proteomes" id="UP000237222">
    <property type="component" value="Unassembled WGS sequence"/>
</dbReference>
<dbReference type="RefSeq" id="WP_103683114.1">
    <property type="nucleotide sequence ID" value="NZ_PQGG01000007.1"/>
</dbReference>
<evidence type="ECO:0000259" key="2">
    <source>
        <dbReference type="Pfam" id="PF01557"/>
    </source>
</evidence>
<dbReference type="InterPro" id="IPR011234">
    <property type="entry name" value="Fumarylacetoacetase-like_C"/>
</dbReference>
<evidence type="ECO:0000256" key="1">
    <source>
        <dbReference type="ARBA" id="ARBA00022723"/>
    </source>
</evidence>